<evidence type="ECO:0000259" key="4">
    <source>
        <dbReference type="Pfam" id="PF01648"/>
    </source>
</evidence>
<dbReference type="InterPro" id="IPR004568">
    <property type="entry name" value="Ppantetheine-prot_Trfase_dom"/>
</dbReference>
<dbReference type="Gene3D" id="3.90.470.20">
    <property type="entry name" value="4'-phosphopantetheinyl transferase domain"/>
    <property type="match status" value="1"/>
</dbReference>
<dbReference type="Proteomes" id="UP000326702">
    <property type="component" value="Chromosome"/>
</dbReference>
<evidence type="ECO:0000256" key="1">
    <source>
        <dbReference type="ARBA" id="ARBA00022679"/>
    </source>
</evidence>
<feature type="domain" description="4'-phosphopantetheinyl transferase" evidence="4">
    <location>
        <begin position="2"/>
        <end position="98"/>
    </location>
</feature>
<dbReference type="AlphaFoldDB" id="A0A5P9QDF0"/>
<evidence type="ECO:0000256" key="3">
    <source>
        <dbReference type="ARBA" id="ARBA00022842"/>
    </source>
</evidence>
<dbReference type="EC" id="2.7.8.7" evidence="5"/>
<keyword evidence="1 5" id="KW-0808">Transferase</keyword>
<dbReference type="EMBL" id="CP045529">
    <property type="protein sequence ID" value="QFU99276.1"/>
    <property type="molecule type" value="Genomic_DNA"/>
</dbReference>
<keyword evidence="2" id="KW-0479">Metal-binding</keyword>
<dbReference type="InterPro" id="IPR037143">
    <property type="entry name" value="4-PPantetheinyl_Trfase_dom_sf"/>
</dbReference>
<accession>A0A5P9QDF0</accession>
<sequence>MRVGIDAQPVSEVIAALEQHGDAYRRRLFTDHEVRSSGGWGADAATSAPRLAARFAAKEAVLKVLRPDTVVPGWREIEVVRMPAGWCRIVLSGRAERLAEAAGLTEFDVSLSHTVDLAVAAVVAA</sequence>
<dbReference type="SUPFAM" id="SSF56214">
    <property type="entry name" value="4'-phosphopantetheinyl transferase"/>
    <property type="match status" value="1"/>
</dbReference>
<evidence type="ECO:0000256" key="2">
    <source>
        <dbReference type="ARBA" id="ARBA00022723"/>
    </source>
</evidence>
<dbReference type="GO" id="GO:0000287">
    <property type="term" value="F:magnesium ion binding"/>
    <property type="evidence" value="ECO:0007669"/>
    <property type="project" value="InterPro"/>
</dbReference>
<dbReference type="OrthoDB" id="517356at2"/>
<protein>
    <submittedName>
        <fullName evidence="5">Holo-[acyl-carrier-protein] synthase</fullName>
        <ecNumber evidence="5">2.7.8.7</ecNumber>
    </submittedName>
</protein>
<evidence type="ECO:0000313" key="5">
    <source>
        <dbReference type="EMBL" id="QFU99276.1"/>
    </source>
</evidence>
<dbReference type="GO" id="GO:0006633">
    <property type="term" value="P:fatty acid biosynthetic process"/>
    <property type="evidence" value="ECO:0007669"/>
    <property type="project" value="InterPro"/>
</dbReference>
<evidence type="ECO:0000313" key="6">
    <source>
        <dbReference type="Proteomes" id="UP000326702"/>
    </source>
</evidence>
<gene>
    <name evidence="5" type="ORF">KDY119_02803</name>
</gene>
<dbReference type="GO" id="GO:0008897">
    <property type="term" value="F:holo-[acyl-carrier-protein] synthase activity"/>
    <property type="evidence" value="ECO:0007669"/>
    <property type="project" value="UniProtKB-EC"/>
</dbReference>
<proteinExistence type="predicted"/>
<dbReference type="KEGG" id="lxl:KDY119_02803"/>
<dbReference type="NCBIfam" id="TIGR00556">
    <property type="entry name" value="pantethn_trn"/>
    <property type="match status" value="1"/>
</dbReference>
<keyword evidence="6" id="KW-1185">Reference proteome</keyword>
<dbReference type="Pfam" id="PF01648">
    <property type="entry name" value="ACPS"/>
    <property type="match status" value="1"/>
</dbReference>
<keyword evidence="3" id="KW-0460">Magnesium</keyword>
<name>A0A5P9QDF0_9MICO</name>
<dbReference type="InterPro" id="IPR008278">
    <property type="entry name" value="4-PPantetheinyl_Trfase_dom"/>
</dbReference>
<dbReference type="RefSeq" id="WP_051136242.1">
    <property type="nucleotide sequence ID" value="NZ_BAABIH010000008.1"/>
</dbReference>
<organism evidence="5 6">
    <name type="scientific">Luteimicrobium xylanilyticum</name>
    <dbReference type="NCBI Taxonomy" id="1133546"/>
    <lineage>
        <taxon>Bacteria</taxon>
        <taxon>Bacillati</taxon>
        <taxon>Actinomycetota</taxon>
        <taxon>Actinomycetes</taxon>
        <taxon>Micrococcales</taxon>
        <taxon>Luteimicrobium</taxon>
    </lineage>
</organism>
<reference evidence="5 6" key="1">
    <citation type="submission" date="2019-10" db="EMBL/GenBank/DDBJ databases">
        <title>Genome sequence of Luteimicrobium xylanilyticum HY-24.</title>
        <authorList>
            <person name="Kim D.Y."/>
            <person name="Park H.-Y."/>
        </authorList>
    </citation>
    <scope>NUCLEOTIDE SEQUENCE [LARGE SCALE GENOMIC DNA]</scope>
    <source>
        <strain evidence="5 6">HY-24</strain>
    </source>
</reference>